<evidence type="ECO:0000313" key="19">
    <source>
        <dbReference type="Proteomes" id="UP000036106"/>
    </source>
</evidence>
<dbReference type="GO" id="GO:0004222">
    <property type="term" value="F:metalloendopeptidase activity"/>
    <property type="evidence" value="ECO:0007669"/>
    <property type="project" value="InterPro"/>
</dbReference>
<feature type="domain" description="AAA+ ATPase" evidence="17">
    <location>
        <begin position="224"/>
        <end position="363"/>
    </location>
</feature>
<evidence type="ECO:0000256" key="8">
    <source>
        <dbReference type="ARBA" id="ARBA00022833"/>
    </source>
</evidence>
<dbReference type="EC" id="3.4.24.-" evidence="14"/>
<gene>
    <name evidence="14" type="primary">ftsH</name>
    <name evidence="18" type="ORF">ABM34_05555</name>
</gene>
<comment type="similarity">
    <text evidence="13 14">In the central section; belongs to the AAA ATPase family.</text>
</comment>
<evidence type="ECO:0000256" key="12">
    <source>
        <dbReference type="ARBA" id="ARBA00023136"/>
    </source>
</evidence>
<dbReference type="Gene3D" id="1.10.8.60">
    <property type="match status" value="1"/>
</dbReference>
<dbReference type="GO" id="GO:0030163">
    <property type="term" value="P:protein catabolic process"/>
    <property type="evidence" value="ECO:0007669"/>
    <property type="project" value="UniProtKB-UniRule"/>
</dbReference>
<reference evidence="19" key="1">
    <citation type="submission" date="2015-07" db="EMBL/GenBank/DDBJ databases">
        <title>Lactobacillus ginsenosidimutans/EMML 3141/ whole genome sequencing.</title>
        <authorList>
            <person name="Kim M.K."/>
            <person name="Im W.-T."/>
            <person name="Srinivasan S."/>
            <person name="Lee J.-J."/>
        </authorList>
    </citation>
    <scope>NUCLEOTIDE SEQUENCE [LARGE SCALE GENOMIC DNA]</scope>
    <source>
        <strain evidence="19">EMML 3041</strain>
    </source>
</reference>
<dbReference type="InterPro" id="IPR041569">
    <property type="entry name" value="AAA_lid_3"/>
</dbReference>
<dbReference type="Proteomes" id="UP000036106">
    <property type="component" value="Chromosome"/>
</dbReference>
<dbReference type="NCBIfam" id="TIGR01241">
    <property type="entry name" value="FtsH_fam"/>
    <property type="match status" value="1"/>
</dbReference>
<evidence type="ECO:0000256" key="3">
    <source>
        <dbReference type="ARBA" id="ARBA00022670"/>
    </source>
</evidence>
<proteinExistence type="inferred from homology"/>
<dbReference type="GO" id="GO:0008270">
    <property type="term" value="F:zinc ion binding"/>
    <property type="evidence" value="ECO:0007669"/>
    <property type="project" value="UniProtKB-UniRule"/>
</dbReference>
<evidence type="ECO:0000256" key="5">
    <source>
        <dbReference type="ARBA" id="ARBA00022723"/>
    </source>
</evidence>
<dbReference type="GO" id="GO:0051301">
    <property type="term" value="P:cell division"/>
    <property type="evidence" value="ECO:0007669"/>
    <property type="project" value="UniProtKB-KW"/>
</dbReference>
<keyword evidence="18" id="KW-0132">Cell division</keyword>
<dbReference type="PROSITE" id="PS00674">
    <property type="entry name" value="AAA"/>
    <property type="match status" value="1"/>
</dbReference>
<feature type="compositionally biased region" description="Basic and acidic residues" evidence="16">
    <location>
        <begin position="724"/>
        <end position="740"/>
    </location>
</feature>
<comment type="subcellular location">
    <subcellularLocation>
        <location evidence="14">Cell membrane</location>
        <topology evidence="14">Multi-pass membrane protein</topology>
        <orientation evidence="14">Cytoplasmic side</orientation>
    </subcellularLocation>
    <subcellularLocation>
        <location evidence="1">Membrane</location>
    </subcellularLocation>
</comment>
<dbReference type="AlphaFoldDB" id="A0A0H4R034"/>
<keyword evidence="19" id="KW-1185">Reference proteome</keyword>
<dbReference type="HAMAP" id="MF_01458">
    <property type="entry name" value="FtsH"/>
    <property type="match status" value="1"/>
</dbReference>
<dbReference type="InterPro" id="IPR000642">
    <property type="entry name" value="Peptidase_M41"/>
</dbReference>
<evidence type="ECO:0000256" key="16">
    <source>
        <dbReference type="SAM" id="MobiDB-lite"/>
    </source>
</evidence>
<dbReference type="InterPro" id="IPR003960">
    <property type="entry name" value="ATPase_AAA_CS"/>
</dbReference>
<dbReference type="KEGG" id="lgn:ABM34_05555"/>
<dbReference type="GO" id="GO:0004176">
    <property type="term" value="F:ATP-dependent peptidase activity"/>
    <property type="evidence" value="ECO:0007669"/>
    <property type="project" value="InterPro"/>
</dbReference>
<evidence type="ECO:0000256" key="2">
    <source>
        <dbReference type="ARBA" id="ARBA00010044"/>
    </source>
</evidence>
<evidence type="ECO:0000259" key="17">
    <source>
        <dbReference type="SMART" id="SM00382"/>
    </source>
</evidence>
<feature type="binding site" evidence="14">
    <location>
        <begin position="232"/>
        <end position="239"/>
    </location>
    <ligand>
        <name>ATP</name>
        <dbReference type="ChEBI" id="CHEBI:30616"/>
    </ligand>
</feature>
<evidence type="ECO:0000256" key="14">
    <source>
        <dbReference type="HAMAP-Rule" id="MF_01458"/>
    </source>
</evidence>
<dbReference type="STRING" id="1007676.ABM34_05555"/>
<dbReference type="GO" id="GO:0005524">
    <property type="term" value="F:ATP binding"/>
    <property type="evidence" value="ECO:0007669"/>
    <property type="project" value="UniProtKB-UniRule"/>
</dbReference>
<evidence type="ECO:0000313" key="18">
    <source>
        <dbReference type="EMBL" id="AKP67055.1"/>
    </source>
</evidence>
<keyword evidence="10 14" id="KW-1133">Transmembrane helix</keyword>
<evidence type="ECO:0000256" key="7">
    <source>
        <dbReference type="ARBA" id="ARBA00022801"/>
    </source>
</evidence>
<organism evidence="18 19">
    <name type="scientific">Companilactobacillus ginsenosidimutans</name>
    <dbReference type="NCBI Taxonomy" id="1007676"/>
    <lineage>
        <taxon>Bacteria</taxon>
        <taxon>Bacillati</taxon>
        <taxon>Bacillota</taxon>
        <taxon>Bacilli</taxon>
        <taxon>Lactobacillales</taxon>
        <taxon>Lactobacillaceae</taxon>
        <taxon>Companilactobacillus</taxon>
    </lineage>
</organism>
<dbReference type="OrthoDB" id="9809379at2"/>
<feature type="compositionally biased region" description="Low complexity" evidence="16">
    <location>
        <begin position="689"/>
        <end position="701"/>
    </location>
</feature>
<keyword evidence="14" id="KW-1003">Cell membrane</keyword>
<comment type="function">
    <text evidence="14">Acts as a processive, ATP-dependent zinc metallopeptidase for both cytoplasmic and membrane proteins. Plays a role in the quality control of integral membrane proteins.</text>
</comment>
<dbReference type="InterPro" id="IPR003593">
    <property type="entry name" value="AAA+_ATPase"/>
</dbReference>
<dbReference type="PANTHER" id="PTHR23076:SF113">
    <property type="entry name" value="ATP-DEPENDENT ZINC METALLOPROTEASE FTSH 1, CHLOROPLASTIC-RELATED"/>
    <property type="match status" value="1"/>
</dbReference>
<protein>
    <recommendedName>
        <fullName evidence="14">ATP-dependent zinc metalloprotease FtsH</fullName>
        <ecNumber evidence="14">3.4.24.-</ecNumber>
    </recommendedName>
</protein>
<comment type="subunit">
    <text evidence="14">Homohexamer.</text>
</comment>
<evidence type="ECO:0000256" key="13">
    <source>
        <dbReference type="ARBA" id="ARBA00061570"/>
    </source>
</evidence>
<dbReference type="Pfam" id="PF17862">
    <property type="entry name" value="AAA_lid_3"/>
    <property type="match status" value="1"/>
</dbReference>
<feature type="binding site" evidence="14">
    <location>
        <position position="454"/>
    </location>
    <ligand>
        <name>Zn(2+)</name>
        <dbReference type="ChEBI" id="CHEBI:29105"/>
        <note>catalytic</note>
    </ligand>
</feature>
<dbReference type="InterPro" id="IPR027417">
    <property type="entry name" value="P-loop_NTPase"/>
</dbReference>
<feature type="compositionally biased region" description="Basic and acidic residues" evidence="16">
    <location>
        <begin position="654"/>
        <end position="669"/>
    </location>
</feature>
<comment type="similarity">
    <text evidence="2 14">In the C-terminal section; belongs to the peptidase M41 family.</text>
</comment>
<dbReference type="RefSeq" id="WP_048704110.1">
    <property type="nucleotide sequence ID" value="NZ_CP012034.1"/>
</dbReference>
<keyword evidence="18" id="KW-0131">Cell cycle</keyword>
<dbReference type="FunFam" id="1.10.8.60:FF:000001">
    <property type="entry name" value="ATP-dependent zinc metalloprotease FtsH"/>
    <property type="match status" value="1"/>
</dbReference>
<keyword evidence="4 14" id="KW-0812">Transmembrane</keyword>
<dbReference type="SUPFAM" id="SSF52540">
    <property type="entry name" value="P-loop containing nucleoside triphosphate hydrolases"/>
    <property type="match status" value="1"/>
</dbReference>
<evidence type="ECO:0000256" key="15">
    <source>
        <dbReference type="RuleBase" id="RU003651"/>
    </source>
</evidence>
<dbReference type="Pfam" id="PF00004">
    <property type="entry name" value="AAA"/>
    <property type="match status" value="1"/>
</dbReference>
<dbReference type="PANTHER" id="PTHR23076">
    <property type="entry name" value="METALLOPROTEASE M41 FTSH"/>
    <property type="match status" value="1"/>
</dbReference>
<comment type="cofactor">
    <cofactor evidence="14">
        <name>Zn(2+)</name>
        <dbReference type="ChEBI" id="CHEBI:29105"/>
    </cofactor>
    <text evidence="14">Binds 1 zinc ion per subunit.</text>
</comment>
<evidence type="ECO:0000256" key="4">
    <source>
        <dbReference type="ARBA" id="ARBA00022692"/>
    </source>
</evidence>
<keyword evidence="8 14" id="KW-0862">Zinc</keyword>
<feature type="transmembrane region" description="Helical" evidence="14">
    <location>
        <begin position="137"/>
        <end position="160"/>
    </location>
</feature>
<keyword evidence="9 14" id="KW-0067">ATP-binding</keyword>
<feature type="transmembrane region" description="Helical" evidence="14">
    <location>
        <begin position="12"/>
        <end position="31"/>
    </location>
</feature>
<feature type="binding site" evidence="14">
    <location>
        <position position="458"/>
    </location>
    <ligand>
        <name>Zn(2+)</name>
        <dbReference type="ChEBI" id="CHEBI:29105"/>
        <note>catalytic</note>
    </ligand>
</feature>
<keyword evidence="3 14" id="KW-0645">Protease</keyword>
<keyword evidence="12 14" id="KW-0472">Membrane</keyword>
<feature type="region of interest" description="Disordered" evidence="16">
    <location>
        <begin position="632"/>
        <end position="740"/>
    </location>
</feature>
<comment type="similarity">
    <text evidence="15">Belongs to the AAA ATPase family.</text>
</comment>
<dbReference type="InterPro" id="IPR011546">
    <property type="entry name" value="Pept_M41_FtsH_extracell"/>
</dbReference>
<keyword evidence="7 14" id="KW-0378">Hydrolase</keyword>
<dbReference type="EMBL" id="CP012034">
    <property type="protein sequence ID" value="AKP67055.1"/>
    <property type="molecule type" value="Genomic_DNA"/>
</dbReference>
<dbReference type="FunFam" id="1.20.58.760:FF:000001">
    <property type="entry name" value="ATP-dependent zinc metalloprotease FtsH"/>
    <property type="match status" value="1"/>
</dbReference>
<dbReference type="GO" id="GO:0006508">
    <property type="term" value="P:proteolysis"/>
    <property type="evidence" value="ECO:0007669"/>
    <property type="project" value="UniProtKB-KW"/>
</dbReference>
<feature type="binding site" evidence="14">
    <location>
        <position position="530"/>
    </location>
    <ligand>
        <name>Zn(2+)</name>
        <dbReference type="ChEBI" id="CHEBI:29105"/>
        <note>catalytic</note>
    </ligand>
</feature>
<dbReference type="Pfam" id="PF06480">
    <property type="entry name" value="FtsH_ext"/>
    <property type="match status" value="1"/>
</dbReference>
<dbReference type="InterPro" id="IPR037219">
    <property type="entry name" value="Peptidase_M41-like"/>
</dbReference>
<dbReference type="FunFam" id="3.40.50.300:FF:000001">
    <property type="entry name" value="ATP-dependent zinc metalloprotease FtsH"/>
    <property type="match status" value="1"/>
</dbReference>
<evidence type="ECO:0000256" key="10">
    <source>
        <dbReference type="ARBA" id="ARBA00022989"/>
    </source>
</evidence>
<accession>A0A0H4R034</accession>
<feature type="active site" evidence="14">
    <location>
        <position position="455"/>
    </location>
</feature>
<evidence type="ECO:0000256" key="9">
    <source>
        <dbReference type="ARBA" id="ARBA00022840"/>
    </source>
</evidence>
<dbReference type="InterPro" id="IPR003959">
    <property type="entry name" value="ATPase_AAA_core"/>
</dbReference>
<dbReference type="SMART" id="SM00382">
    <property type="entry name" value="AAA"/>
    <property type="match status" value="1"/>
</dbReference>
<dbReference type="Gene3D" id="3.40.50.300">
    <property type="entry name" value="P-loop containing nucleotide triphosphate hydrolases"/>
    <property type="match status" value="1"/>
</dbReference>
<dbReference type="InterPro" id="IPR005936">
    <property type="entry name" value="FtsH"/>
</dbReference>
<evidence type="ECO:0000256" key="11">
    <source>
        <dbReference type="ARBA" id="ARBA00023049"/>
    </source>
</evidence>
<dbReference type="PATRIC" id="fig|1007676.4.peg.1101"/>
<keyword evidence="6 14" id="KW-0547">Nucleotide-binding</keyword>
<keyword evidence="11 14" id="KW-0482">Metalloprotease</keyword>
<evidence type="ECO:0000256" key="6">
    <source>
        <dbReference type="ARBA" id="ARBA00022741"/>
    </source>
</evidence>
<evidence type="ECO:0000256" key="1">
    <source>
        <dbReference type="ARBA" id="ARBA00004370"/>
    </source>
</evidence>
<feature type="compositionally biased region" description="Basic and acidic residues" evidence="16">
    <location>
        <begin position="702"/>
        <end position="718"/>
    </location>
</feature>
<dbReference type="SUPFAM" id="SSF140990">
    <property type="entry name" value="FtsH protease domain-like"/>
    <property type="match status" value="1"/>
</dbReference>
<dbReference type="CDD" id="cd19501">
    <property type="entry name" value="RecA-like_FtsH"/>
    <property type="match status" value="1"/>
</dbReference>
<feature type="compositionally biased region" description="Polar residues" evidence="16">
    <location>
        <begin position="638"/>
        <end position="652"/>
    </location>
</feature>
<dbReference type="Pfam" id="PF01434">
    <property type="entry name" value="Peptidase_M41"/>
    <property type="match status" value="1"/>
</dbReference>
<name>A0A0H4R034_9LACO</name>
<dbReference type="GO" id="GO:0005886">
    <property type="term" value="C:plasma membrane"/>
    <property type="evidence" value="ECO:0007669"/>
    <property type="project" value="UniProtKB-SubCell"/>
</dbReference>
<keyword evidence="5 14" id="KW-0479">Metal-binding</keyword>
<dbReference type="GO" id="GO:0016887">
    <property type="term" value="F:ATP hydrolysis activity"/>
    <property type="evidence" value="ECO:0007669"/>
    <property type="project" value="UniProtKB-UniRule"/>
</dbReference>
<dbReference type="Gene3D" id="1.20.58.760">
    <property type="entry name" value="Peptidase M41"/>
    <property type="match status" value="1"/>
</dbReference>
<sequence length="740" mass="80861">MKNNRNRLINNSLFYILLFVVLVLAASWFAGGQSTEQSKTLSQDQFITQIKQGKVKSFKIEPIGGAYQVTGTYKKAQTSNASRSVSLLGRSNSSSSKVTQFTSTVLPNNDTLKQINNAASAKHVKTTAAPKSQSSQWVYLVISFVVPLVLIFFVFFALMGRGGQGGGANRVMSFGKSKVKPEDPKKNKVRFSDVAGAEEEKQELVEVVDFLKDPRKYVSLGARIPSGVLLEGPPGTGKTLLAKAVAGEAKVPFYSISGSDFVEMFVGVGASRVRDLFENAKKDAPSIIFIDEIDAVGRQRGAGTGGGNDEREQTLNQLLIEMDGFTGNEGVIVMAATNRSDVLDPALLRPGRFDRKILVGRPDVKGREAILKVHSKNKTFTDDVDLKVIAQQTPGFVGADLENLLNEAALVAARRHKTKIDSSDIDEAEDRVIAGPAKRNRVISDKERHMVAYHEAGHAIIGLVLNDSRVVRKVTIVPRGRAGGYAIMLPKDDQNLVTKKELTEQIAGLLGGRTAEEIIFGQQSSGASNDFEQATQIARTMVTEYGMTDRLGTVQLEKDGQPVGSGGYRAEPTYSQDTAKAIDQEVKRIIDEAHEQAREIIESHRDKHKLIAEALLKYETLDEKEILSLFDSGKMPENDSTQEFPSETANSFEQAKRAAEAKDAAKQKTETSSTDEDSDDNDYHDDSNSGDTSSSDDANTAPKEDADNKSENKPSEDKKDDDDPNKIEFPSEKDDDNNKD</sequence>
<feature type="compositionally biased region" description="Acidic residues" evidence="16">
    <location>
        <begin position="673"/>
        <end position="683"/>
    </location>
</feature>